<dbReference type="STRING" id="1224947.SAMN05216480_101441"/>
<dbReference type="EMBL" id="FPBK01000001">
    <property type="protein sequence ID" value="SFU29103.1"/>
    <property type="molecule type" value="Genomic_DNA"/>
</dbReference>
<evidence type="ECO:0000313" key="1">
    <source>
        <dbReference type="EMBL" id="SFU29103.1"/>
    </source>
</evidence>
<keyword evidence="2" id="KW-1185">Reference proteome</keyword>
<reference evidence="1 2" key="1">
    <citation type="submission" date="2016-10" db="EMBL/GenBank/DDBJ databases">
        <authorList>
            <person name="de Groot N.N."/>
        </authorList>
    </citation>
    <scope>NUCLEOTIDE SEQUENCE [LARGE SCALE GENOMIC DNA]</scope>
    <source>
        <strain evidence="1 2">CGMCC 1.12333</strain>
    </source>
</reference>
<accession>A0A1I7EYU7</accession>
<evidence type="ECO:0000313" key="2">
    <source>
        <dbReference type="Proteomes" id="UP000199138"/>
    </source>
</evidence>
<dbReference type="Proteomes" id="UP000199138">
    <property type="component" value="Unassembled WGS sequence"/>
</dbReference>
<gene>
    <name evidence="1" type="ORF">SAMN05216480_101441</name>
</gene>
<organism evidence="1 2">
    <name type="scientific">Pustulibacterium marinum</name>
    <dbReference type="NCBI Taxonomy" id="1224947"/>
    <lineage>
        <taxon>Bacteria</taxon>
        <taxon>Pseudomonadati</taxon>
        <taxon>Bacteroidota</taxon>
        <taxon>Flavobacteriia</taxon>
        <taxon>Flavobacteriales</taxon>
        <taxon>Flavobacteriaceae</taxon>
        <taxon>Pustulibacterium</taxon>
    </lineage>
</organism>
<sequence>MFQVVVFLMFFLSKKELAMCMIVHRFFLVFGKKSGTNDVLQAFIPEVDVLVYSRIFIDL</sequence>
<proteinExistence type="predicted"/>
<dbReference type="AlphaFoldDB" id="A0A1I7EYU7"/>
<name>A0A1I7EYU7_9FLAO</name>
<protein>
    <submittedName>
        <fullName evidence="1">Uncharacterized protein</fullName>
    </submittedName>
</protein>